<keyword evidence="1" id="KW-0812">Transmembrane</keyword>
<evidence type="ECO:0000313" key="3">
    <source>
        <dbReference type="Proteomes" id="UP000008138"/>
    </source>
</evidence>
<dbReference type="HOGENOM" id="CLU_120801_0_0_2"/>
<protein>
    <submittedName>
        <fullName evidence="2">Uncharacterized protein</fullName>
    </submittedName>
</protein>
<keyword evidence="1" id="KW-0472">Membrane</keyword>
<reference evidence="2 3" key="1">
    <citation type="journal article" date="2011" name="J. Bacteriol.">
        <title>Complete genome sequence of the thermoacidophilic crenarchaeon Thermoproteus uzoniensis 768-20.</title>
        <authorList>
            <person name="Mardanov A.V."/>
            <person name="Gumerov V.M."/>
            <person name="Beletsky A.V."/>
            <person name="Prokofeva M.I."/>
            <person name="Bonch-Osmolovskaya E.A."/>
            <person name="Ravin N.V."/>
            <person name="Skryabin K.G."/>
        </authorList>
    </citation>
    <scope>NUCLEOTIDE SEQUENCE [LARGE SCALE GENOMIC DNA]</scope>
    <source>
        <strain evidence="2 3">768-20</strain>
    </source>
</reference>
<proteinExistence type="predicted"/>
<dbReference type="GeneID" id="10360136"/>
<keyword evidence="3" id="KW-1185">Reference proteome</keyword>
<dbReference type="STRING" id="999630.TUZN_0593"/>
<sequence length="194" mass="20698">MRGISAIEAAILFGFMAAAYLLASYLVWLLSYQAFQQEAATTAKLMARYVASQVADLASSSLTPGVRSISYKLFLPTQFPNFDAYSYSIALVNNSTRPGTVSLYVVLNFTAYRGSFAASLYRVSSFAYSLNASFAGVRIYATNFDGVIGGSSCVVPSPVAPGLNAVNLTRPGCGALWYAPTPANYKLLTVVRSG</sequence>
<evidence type="ECO:0000313" key="2">
    <source>
        <dbReference type="EMBL" id="AEA12087.1"/>
    </source>
</evidence>
<evidence type="ECO:0000256" key="1">
    <source>
        <dbReference type="SAM" id="Phobius"/>
    </source>
</evidence>
<dbReference type="AlphaFoldDB" id="F2L431"/>
<organism evidence="2 3">
    <name type="scientific">Thermoproteus uzoniensis (strain 768-20)</name>
    <dbReference type="NCBI Taxonomy" id="999630"/>
    <lineage>
        <taxon>Archaea</taxon>
        <taxon>Thermoproteota</taxon>
        <taxon>Thermoprotei</taxon>
        <taxon>Thermoproteales</taxon>
        <taxon>Thermoproteaceae</taxon>
        <taxon>Thermoproteus</taxon>
    </lineage>
</organism>
<keyword evidence="1" id="KW-1133">Transmembrane helix</keyword>
<dbReference type="EMBL" id="CP002590">
    <property type="protein sequence ID" value="AEA12087.1"/>
    <property type="molecule type" value="Genomic_DNA"/>
</dbReference>
<feature type="transmembrane region" description="Helical" evidence="1">
    <location>
        <begin position="7"/>
        <end position="30"/>
    </location>
</feature>
<gene>
    <name evidence="2" type="ordered locus">TUZN_0593</name>
</gene>
<accession>F2L431</accession>
<reference key="2">
    <citation type="submission" date="2011-03" db="EMBL/GenBank/DDBJ databases">
        <title>Complete genome sequence of the thermoacidophilic crenarchaeon Thermoproteus uzoniensis 768-20.</title>
        <authorList>
            <person name="Mardanov A.V."/>
            <person name="Gumerov V.M."/>
            <person name="Beletsky A.V."/>
            <person name="Prokofeva M.I."/>
            <person name="Bonch-Osmolovskaya E.A."/>
            <person name="Ravin N.V."/>
            <person name="Skryabin K.G."/>
        </authorList>
    </citation>
    <scope>NUCLEOTIDE SEQUENCE</scope>
    <source>
        <strain>768-20</strain>
    </source>
</reference>
<dbReference type="RefSeq" id="WP_013679423.1">
    <property type="nucleotide sequence ID" value="NC_015315.1"/>
</dbReference>
<name>F2L431_THEU7</name>
<dbReference type="OrthoDB" id="25941at2157"/>
<dbReference type="Proteomes" id="UP000008138">
    <property type="component" value="Chromosome"/>
</dbReference>
<dbReference type="KEGG" id="tuz:TUZN_0593"/>
<dbReference type="eggNOG" id="arCOG05473">
    <property type="taxonomic scope" value="Archaea"/>
</dbReference>